<dbReference type="InterPro" id="IPR035684">
    <property type="entry name" value="ArgRS_core"/>
</dbReference>
<dbReference type="InterPro" id="IPR009080">
    <property type="entry name" value="tRNAsynth_Ia_anticodon-bd"/>
</dbReference>
<dbReference type="Pfam" id="PF05746">
    <property type="entry name" value="DALR_1"/>
    <property type="match status" value="1"/>
</dbReference>
<keyword evidence="7 9" id="KW-0030">Aminoacyl-tRNA synthetase</keyword>
<comment type="subcellular location">
    <subcellularLocation>
        <location evidence="9">Cytoplasm</location>
    </subcellularLocation>
</comment>
<dbReference type="InterPro" id="IPR014729">
    <property type="entry name" value="Rossmann-like_a/b/a_fold"/>
</dbReference>
<feature type="short sequence motif" description="'HIGH' region" evidence="9">
    <location>
        <begin position="120"/>
        <end position="130"/>
    </location>
</feature>
<protein>
    <recommendedName>
        <fullName evidence="9">Arginine--tRNA ligase</fullName>
        <ecNumber evidence="9">6.1.1.19</ecNumber>
    </recommendedName>
    <alternativeName>
        <fullName evidence="9">Arginyl-tRNA synthetase</fullName>
        <shortName evidence="9">ArgRS</shortName>
    </alternativeName>
</protein>
<evidence type="ECO:0000313" key="14">
    <source>
        <dbReference type="EMBL" id="RFA99273.1"/>
    </source>
</evidence>
<keyword evidence="4 9" id="KW-0547">Nucleotide-binding</keyword>
<dbReference type="Gene3D" id="3.40.50.620">
    <property type="entry name" value="HUPs"/>
    <property type="match status" value="2"/>
</dbReference>
<dbReference type="Gene3D" id="1.10.730.10">
    <property type="entry name" value="Isoleucyl-tRNA Synthetase, Domain 1"/>
    <property type="match status" value="1"/>
</dbReference>
<evidence type="ECO:0000313" key="15">
    <source>
        <dbReference type="Proteomes" id="UP000256877"/>
    </source>
</evidence>
<dbReference type="AlphaFoldDB" id="A0A371R479"/>
<dbReference type="InterPro" id="IPR008909">
    <property type="entry name" value="DALR_anticod-bd"/>
</dbReference>
<keyword evidence="11" id="KW-0175">Coiled coil</keyword>
<dbReference type="EMBL" id="NMUF01000008">
    <property type="protein sequence ID" value="RFA99273.1"/>
    <property type="molecule type" value="Genomic_DNA"/>
</dbReference>
<dbReference type="FunFam" id="3.40.50.620:FF:000659">
    <property type="entry name" value="DALR anticodon binding domain containing protein"/>
    <property type="match status" value="1"/>
</dbReference>
<dbReference type="GO" id="GO:0004814">
    <property type="term" value="F:arginine-tRNA ligase activity"/>
    <property type="evidence" value="ECO:0007669"/>
    <property type="project" value="UniProtKB-UniRule"/>
</dbReference>
<dbReference type="OrthoDB" id="372102at2157"/>
<evidence type="ECO:0000256" key="8">
    <source>
        <dbReference type="ARBA" id="ARBA00049339"/>
    </source>
</evidence>
<evidence type="ECO:0000256" key="2">
    <source>
        <dbReference type="ARBA" id="ARBA00022490"/>
    </source>
</evidence>
<evidence type="ECO:0000256" key="11">
    <source>
        <dbReference type="SAM" id="Coils"/>
    </source>
</evidence>
<evidence type="ECO:0000256" key="7">
    <source>
        <dbReference type="ARBA" id="ARBA00023146"/>
    </source>
</evidence>
<keyword evidence="6 9" id="KW-0648">Protein biosynthesis</keyword>
<evidence type="ECO:0000256" key="1">
    <source>
        <dbReference type="ARBA" id="ARBA00005594"/>
    </source>
</evidence>
<dbReference type="SMART" id="SM00836">
    <property type="entry name" value="DALR_1"/>
    <property type="match status" value="1"/>
</dbReference>
<evidence type="ECO:0000313" key="16">
    <source>
        <dbReference type="Proteomes" id="UP000257123"/>
    </source>
</evidence>
<dbReference type="Proteomes" id="UP000256877">
    <property type="component" value="Unassembled WGS sequence"/>
</dbReference>
<dbReference type="EC" id="6.1.1.19" evidence="9"/>
<organism evidence="13 16">
    <name type="scientific">Pyrobaculum aerophilum</name>
    <dbReference type="NCBI Taxonomy" id="13773"/>
    <lineage>
        <taxon>Archaea</taxon>
        <taxon>Thermoproteota</taxon>
        <taxon>Thermoprotei</taxon>
        <taxon>Thermoproteales</taxon>
        <taxon>Thermoproteaceae</taxon>
        <taxon>Pyrobaculum</taxon>
    </lineage>
</organism>
<dbReference type="SUPFAM" id="SSF47323">
    <property type="entry name" value="Anticodon-binding domain of a subclass of class I aminoacyl-tRNA synthetases"/>
    <property type="match status" value="1"/>
</dbReference>
<dbReference type="PRINTS" id="PR01038">
    <property type="entry name" value="TRNASYNTHARG"/>
</dbReference>
<feature type="domain" description="DALR anticodon binding" evidence="12">
    <location>
        <begin position="517"/>
        <end position="630"/>
    </location>
</feature>
<evidence type="ECO:0000256" key="6">
    <source>
        <dbReference type="ARBA" id="ARBA00022917"/>
    </source>
</evidence>
<evidence type="ECO:0000256" key="10">
    <source>
        <dbReference type="RuleBase" id="RU363038"/>
    </source>
</evidence>
<dbReference type="NCBIfam" id="NF002446">
    <property type="entry name" value="PRK01611.3-3"/>
    <property type="match status" value="1"/>
</dbReference>
<gene>
    <name evidence="9" type="primary">argS</name>
    <name evidence="13" type="ORF">CGL51_00655</name>
    <name evidence="14" type="ORF">CGL52_04610</name>
</gene>
<dbReference type="GO" id="GO:0005737">
    <property type="term" value="C:cytoplasm"/>
    <property type="evidence" value="ECO:0007669"/>
    <property type="project" value="UniProtKB-SubCell"/>
</dbReference>
<dbReference type="NCBIfam" id="TIGR00456">
    <property type="entry name" value="argS"/>
    <property type="match status" value="1"/>
</dbReference>
<evidence type="ECO:0000256" key="4">
    <source>
        <dbReference type="ARBA" id="ARBA00022741"/>
    </source>
</evidence>
<dbReference type="Pfam" id="PF00750">
    <property type="entry name" value="tRNA-synt_1d"/>
    <property type="match status" value="2"/>
</dbReference>
<evidence type="ECO:0000256" key="3">
    <source>
        <dbReference type="ARBA" id="ARBA00022598"/>
    </source>
</evidence>
<sequence>MDPLRQPREEFVKVLGEVSRELGLPEVPEVERTRRYGFFSARFHKYKVDHSRLAEVVNLIKNKRFEFLSSLSVDGLYLNADLNVSKVAELVFEAVVKMGRKYGFTEECVTGSYLVEHTSANPVHPLHIGHGRNAILGDSLARLLKFCGNKVETHFYVDDCGVQVMYAAMGYNAVKDEVKKRIEKSKPDVVIGHVYSATNAVAEIGRLKKELEKAQDDERKREILREIDEWIAVLKRLMDSEGNIISKIAEELGRRDLVNEAVELNRRYESGDPEAKGVVREVVDLVLKGQRETLARLGVEIDKWDYESELTVWSSEAMRIVSELQKRWPQYIEIKGGAVVFRADKFVQDYNLWDVLDLPRFIPPVTLTRSDGTTLYVTRDVAYALWQARQGFDKVIRVISTEQTHEQAHVRIILYALGYVDEAKKIVHYAYEMVNLPGMKMSARRGQYISLDEILDEAAERSASLVKEKNPEVSGVIAERVGVGSVRYAFLSTSPRKPIEFKWDVVLNLRQNSGTFLQYTYVRAYSILEKAGEIGNAPVPENMLAEERELVLKIAEWPSVVKEAAKSLRPDYVAEYLDSLALVFNSYYEKAPVLKAEESVRGFRIALVNAVKTVLEAGFNILGIPTLTKM</sequence>
<dbReference type="RefSeq" id="WP_116420299.1">
    <property type="nucleotide sequence ID" value="NZ_NMUE01000001.1"/>
</dbReference>
<name>A0A371R479_9CREN</name>
<evidence type="ECO:0000259" key="12">
    <source>
        <dbReference type="SMART" id="SM00836"/>
    </source>
</evidence>
<comment type="similarity">
    <text evidence="1 9 10">Belongs to the class-I aminoacyl-tRNA synthetase family.</text>
</comment>
<evidence type="ECO:0000313" key="13">
    <source>
        <dbReference type="EMBL" id="RFA98567.1"/>
    </source>
</evidence>
<dbReference type="PANTHER" id="PTHR11956">
    <property type="entry name" value="ARGINYL-TRNA SYNTHETASE"/>
    <property type="match status" value="1"/>
</dbReference>
<dbReference type="InterPro" id="IPR001278">
    <property type="entry name" value="Arg-tRNA-ligase"/>
</dbReference>
<dbReference type="Proteomes" id="UP000257123">
    <property type="component" value="Unassembled WGS sequence"/>
</dbReference>
<reference evidence="15 16" key="1">
    <citation type="submission" date="2017-07" db="EMBL/GenBank/DDBJ databases">
        <title>Draft genome sequence of aerobic hyperthermophilic archaea, Pyrobaculum aerophilum YKB31 and YKB32.</title>
        <authorList>
            <person name="Mochizuki T."/>
            <person name="Berliner A.J."/>
            <person name="Yoshida-Takashima Y."/>
            <person name="Takaki Y."/>
            <person name="Nunoura T."/>
            <person name="Takai K."/>
        </authorList>
    </citation>
    <scope>NUCLEOTIDE SEQUENCE [LARGE SCALE GENOMIC DNA]</scope>
    <source>
        <strain evidence="13 16">YKB31</strain>
        <strain evidence="14 15">YKB32</strain>
    </source>
</reference>
<dbReference type="EMBL" id="NMUE01000001">
    <property type="protein sequence ID" value="RFA98567.1"/>
    <property type="molecule type" value="Genomic_DNA"/>
</dbReference>
<dbReference type="GO" id="GO:0005524">
    <property type="term" value="F:ATP binding"/>
    <property type="evidence" value="ECO:0007669"/>
    <property type="project" value="UniProtKB-UniRule"/>
</dbReference>
<dbReference type="SUPFAM" id="SSF52374">
    <property type="entry name" value="Nucleotidylyl transferase"/>
    <property type="match status" value="1"/>
</dbReference>
<comment type="caution">
    <text evidence="13">The sequence shown here is derived from an EMBL/GenBank/DDBJ whole genome shotgun (WGS) entry which is preliminary data.</text>
</comment>
<keyword evidence="2 9" id="KW-0963">Cytoplasm</keyword>
<comment type="catalytic activity">
    <reaction evidence="8 9">
        <text>tRNA(Arg) + L-arginine + ATP = L-arginyl-tRNA(Arg) + AMP + diphosphate</text>
        <dbReference type="Rhea" id="RHEA:20301"/>
        <dbReference type="Rhea" id="RHEA-COMP:9658"/>
        <dbReference type="Rhea" id="RHEA-COMP:9673"/>
        <dbReference type="ChEBI" id="CHEBI:30616"/>
        <dbReference type="ChEBI" id="CHEBI:32682"/>
        <dbReference type="ChEBI" id="CHEBI:33019"/>
        <dbReference type="ChEBI" id="CHEBI:78442"/>
        <dbReference type="ChEBI" id="CHEBI:78513"/>
        <dbReference type="ChEBI" id="CHEBI:456215"/>
        <dbReference type="EC" id="6.1.1.19"/>
    </reaction>
</comment>
<dbReference type="PANTHER" id="PTHR11956:SF5">
    <property type="entry name" value="ARGININE--TRNA LIGASE, CYTOPLASMIC"/>
    <property type="match status" value="1"/>
</dbReference>
<keyword evidence="5 9" id="KW-0067">ATP-binding</keyword>
<feature type="coiled-coil region" evidence="11">
    <location>
        <begin position="197"/>
        <end position="227"/>
    </location>
</feature>
<dbReference type="HAMAP" id="MF_00123">
    <property type="entry name" value="Arg_tRNA_synth"/>
    <property type="match status" value="1"/>
</dbReference>
<keyword evidence="3 9" id="KW-0436">Ligase</keyword>
<accession>A0A371R479</accession>
<evidence type="ECO:0000256" key="9">
    <source>
        <dbReference type="HAMAP-Rule" id="MF_00123"/>
    </source>
</evidence>
<dbReference type="GO" id="GO:0006420">
    <property type="term" value="P:arginyl-tRNA aminoacylation"/>
    <property type="evidence" value="ECO:0007669"/>
    <property type="project" value="UniProtKB-UniRule"/>
</dbReference>
<evidence type="ECO:0000256" key="5">
    <source>
        <dbReference type="ARBA" id="ARBA00022840"/>
    </source>
</evidence>
<proteinExistence type="inferred from homology"/>